<dbReference type="PANTHER" id="PTHR43563:SF14">
    <property type="entry name" value="AMINE OXIDASE"/>
    <property type="match status" value="1"/>
</dbReference>
<accession>A0A5N8XB09</accession>
<protein>
    <submittedName>
        <fullName evidence="6">FAD-dependent oxidoreductase</fullName>
    </submittedName>
</protein>
<evidence type="ECO:0000256" key="4">
    <source>
        <dbReference type="PIRSR" id="PIRSR601613-1"/>
    </source>
</evidence>
<comment type="caution">
    <text evidence="6">The sequence shown here is derived from an EMBL/GenBank/DDBJ whole genome shotgun (WGS) entry which is preliminary data.</text>
</comment>
<dbReference type="Gene3D" id="3.50.50.60">
    <property type="entry name" value="FAD/NAD(P)-binding domain"/>
    <property type="match status" value="1"/>
</dbReference>
<evidence type="ECO:0000313" key="7">
    <source>
        <dbReference type="Proteomes" id="UP000400924"/>
    </source>
</evidence>
<dbReference type="GO" id="GO:0016491">
    <property type="term" value="F:oxidoreductase activity"/>
    <property type="evidence" value="ECO:0007669"/>
    <property type="project" value="UniProtKB-KW"/>
</dbReference>
<proteinExistence type="inferred from homology"/>
<dbReference type="Pfam" id="PF01593">
    <property type="entry name" value="Amino_oxidase"/>
    <property type="match status" value="1"/>
</dbReference>
<comment type="similarity">
    <text evidence="2">Belongs to the flavin monoamine oxidase family.</text>
</comment>
<evidence type="ECO:0000256" key="3">
    <source>
        <dbReference type="ARBA" id="ARBA00023002"/>
    </source>
</evidence>
<evidence type="ECO:0000259" key="5">
    <source>
        <dbReference type="Pfam" id="PF01593"/>
    </source>
</evidence>
<dbReference type="PANTHER" id="PTHR43563">
    <property type="entry name" value="AMINE OXIDASE"/>
    <property type="match status" value="1"/>
</dbReference>
<dbReference type="SUPFAM" id="SSF51905">
    <property type="entry name" value="FAD/NAD(P)-binding domain"/>
    <property type="match status" value="1"/>
</dbReference>
<evidence type="ECO:0000313" key="6">
    <source>
        <dbReference type="EMBL" id="MPY56384.1"/>
    </source>
</evidence>
<evidence type="ECO:0000256" key="1">
    <source>
        <dbReference type="ARBA" id="ARBA00001974"/>
    </source>
</evidence>
<dbReference type="AlphaFoldDB" id="A0A5N8XB09"/>
<dbReference type="OrthoDB" id="337830at2"/>
<keyword evidence="3" id="KW-0560">Oxidoreductase</keyword>
<feature type="binding site" evidence="4">
    <location>
        <position position="222"/>
    </location>
    <ligand>
        <name>FAD</name>
        <dbReference type="ChEBI" id="CHEBI:57692"/>
    </ligand>
</feature>
<feature type="domain" description="Amine oxidase" evidence="5">
    <location>
        <begin position="24"/>
        <end position="430"/>
    </location>
</feature>
<keyword evidence="7" id="KW-1185">Reference proteome</keyword>
<dbReference type="Proteomes" id="UP000400924">
    <property type="component" value="Unassembled WGS sequence"/>
</dbReference>
<dbReference type="InterPro" id="IPR050703">
    <property type="entry name" value="Flavin_MAO"/>
</dbReference>
<dbReference type="PRINTS" id="PR00757">
    <property type="entry name" value="AMINEOXDASEF"/>
</dbReference>
<reference evidence="6 7" key="1">
    <citation type="submission" date="2019-07" db="EMBL/GenBank/DDBJ databases">
        <title>New species of Amycolatopsis and Streptomyces.</title>
        <authorList>
            <person name="Duangmal K."/>
            <person name="Teo W.F.A."/>
            <person name="Lipun K."/>
        </authorList>
    </citation>
    <scope>NUCLEOTIDE SEQUENCE [LARGE SCALE GENOMIC DNA]</scope>
    <source>
        <strain evidence="6 7">NBRC 106415</strain>
    </source>
</reference>
<dbReference type="InterPro" id="IPR036188">
    <property type="entry name" value="FAD/NAD-bd_sf"/>
</dbReference>
<dbReference type="EMBL" id="VJZC01000014">
    <property type="protein sequence ID" value="MPY56384.1"/>
    <property type="molecule type" value="Genomic_DNA"/>
</dbReference>
<name>A0A5N8XB09_9ACTN</name>
<evidence type="ECO:0000256" key="2">
    <source>
        <dbReference type="ARBA" id="ARBA00005995"/>
    </source>
</evidence>
<organism evidence="6 7">
    <name type="scientific">Streptomyces spongiae</name>
    <dbReference type="NCBI Taxonomy" id="565072"/>
    <lineage>
        <taxon>Bacteria</taxon>
        <taxon>Bacillati</taxon>
        <taxon>Actinomycetota</taxon>
        <taxon>Actinomycetes</taxon>
        <taxon>Kitasatosporales</taxon>
        <taxon>Streptomycetaceae</taxon>
        <taxon>Streptomyces</taxon>
    </lineage>
</organism>
<dbReference type="InterPro" id="IPR002937">
    <property type="entry name" value="Amino_oxidase"/>
</dbReference>
<gene>
    <name evidence="6" type="ORF">FNH08_04090</name>
</gene>
<dbReference type="InterPro" id="IPR001613">
    <property type="entry name" value="Flavin_amine_oxidase"/>
</dbReference>
<feature type="binding site" evidence="4">
    <location>
        <begin position="44"/>
        <end position="45"/>
    </location>
    <ligand>
        <name>FAD</name>
        <dbReference type="ChEBI" id="CHEBI:57692"/>
    </ligand>
</feature>
<comment type="cofactor">
    <cofactor evidence="1">
        <name>FAD</name>
        <dbReference type="ChEBI" id="CHEBI:57692"/>
    </cofactor>
</comment>
<sequence>MTDLWRNDVLLRDEAPVIVIGAGLAGLTAARRLHDAGTSVVVLEAASVVGGRTLTSSAGWSGSQYANFGGELIDSSYRALRALCDELSVELAAPQVYSRVAEGDLSPMEGYLRVARFVVDGHLLDRQEAARAGDELRAAARATPPAHHEIVEQWIRRARLSTITAGVVRALARFFTQLDPWDCDVHFVFGAHSGSFQRIHGGTQQLAFALAAGLDVRCGKQVVRALRGGTVRVVTADGEEFEGSRLVCAVGPFVVNNIGFDPPLSEAKVMATTSMLPAMAGKVMAQYAEGDLVRSAFGSLVCTDGDIDVAWVSVTEQDGSPAIVTSFFAGAGRGPMADPGTALAQLDDLVEQAVGHRVDRLHSDIKDWWADPLQLGVTIAPPENARSQISAVVSAVEHKTHFVGDYTDAPMAGTLEGAVRSGLRAAEEILRQQPTYHTDFITERLSRAWAQ</sequence>